<keyword evidence="5 9" id="KW-0812">Transmembrane</keyword>
<dbReference type="Proteomes" id="UP000694480">
    <property type="component" value="Unassembled WGS sequence"/>
</dbReference>
<feature type="transmembrane region" description="Helical" evidence="9">
    <location>
        <begin position="111"/>
        <end position="143"/>
    </location>
</feature>
<evidence type="ECO:0000313" key="11">
    <source>
        <dbReference type="EMBL" id="MBF5026411.1"/>
    </source>
</evidence>
<keyword evidence="4" id="KW-1003">Cell membrane</keyword>
<evidence type="ECO:0000256" key="4">
    <source>
        <dbReference type="ARBA" id="ARBA00022475"/>
    </source>
</evidence>
<dbReference type="PANTHER" id="PTHR33451:SF4">
    <property type="entry name" value="NA+_H+ ANTIPORTER"/>
    <property type="match status" value="1"/>
</dbReference>
<comment type="subcellular location">
    <subcellularLocation>
        <location evidence="1">Cell membrane</location>
        <topology evidence="1">Multi-pass membrane protein</topology>
    </subcellularLocation>
</comment>
<feature type="domain" description="Na+/H+ antiporter NhaC-like C-terminal" evidence="10">
    <location>
        <begin position="238"/>
        <end position="425"/>
    </location>
</feature>
<dbReference type="PANTHER" id="PTHR33451">
    <property type="entry name" value="MALATE-2H(+)/NA(+)-LACTATE ANTIPORTER"/>
    <property type="match status" value="1"/>
</dbReference>
<dbReference type="GO" id="GO:0005886">
    <property type="term" value="C:plasma membrane"/>
    <property type="evidence" value="ECO:0007669"/>
    <property type="project" value="UniProtKB-SubCell"/>
</dbReference>
<evidence type="ECO:0000256" key="2">
    <source>
        <dbReference type="ARBA" id="ARBA00022448"/>
    </source>
</evidence>
<accession>A0A930YU55</accession>
<feature type="transmembrane region" description="Helical" evidence="9">
    <location>
        <begin position="74"/>
        <end position="91"/>
    </location>
</feature>
<evidence type="ECO:0000256" key="1">
    <source>
        <dbReference type="ARBA" id="ARBA00004651"/>
    </source>
</evidence>
<dbReference type="Pfam" id="PF03553">
    <property type="entry name" value="Na_H_antiporter"/>
    <property type="match status" value="2"/>
</dbReference>
<evidence type="ECO:0000256" key="5">
    <source>
        <dbReference type="ARBA" id="ARBA00022692"/>
    </source>
</evidence>
<feature type="transmembrane region" description="Helical" evidence="9">
    <location>
        <begin position="9"/>
        <end position="29"/>
    </location>
</feature>
<evidence type="ECO:0000256" key="6">
    <source>
        <dbReference type="ARBA" id="ARBA00022989"/>
    </source>
</evidence>
<keyword evidence="6 9" id="KW-1133">Transmembrane helix</keyword>
<reference evidence="11" key="1">
    <citation type="submission" date="2020-11" db="EMBL/GenBank/DDBJ databases">
        <title>Genome seq and assembly of Planobacterium sp.</title>
        <authorList>
            <person name="Chhetri G."/>
        </authorList>
    </citation>
    <scope>NUCLEOTIDE SEQUENCE</scope>
    <source>
        <strain evidence="11">GCR5</strain>
    </source>
</reference>
<keyword evidence="12" id="KW-1185">Reference proteome</keyword>
<dbReference type="InterPro" id="IPR018461">
    <property type="entry name" value="Na/H_Antiport_NhaC-like_C"/>
</dbReference>
<proteinExistence type="inferred from homology"/>
<evidence type="ECO:0000256" key="8">
    <source>
        <dbReference type="ARBA" id="ARBA00038435"/>
    </source>
</evidence>
<keyword evidence="7 9" id="KW-0472">Membrane</keyword>
<feature type="transmembrane region" description="Helical" evidence="9">
    <location>
        <begin position="287"/>
        <end position="307"/>
    </location>
</feature>
<evidence type="ECO:0000256" key="7">
    <source>
        <dbReference type="ARBA" id="ARBA00023136"/>
    </source>
</evidence>
<feature type="transmembrane region" description="Helical" evidence="9">
    <location>
        <begin position="198"/>
        <end position="214"/>
    </location>
</feature>
<sequence>MNEIAQKKATFLGIVPLLVFVLTFLGSGIYNNDFYALPSPIAAMIGIVAAFVLFKGSVSGKMDVFLKGCGDGKILTMCIIYLLAGAFATVSKASGSIDAIVQMGMDYISPAYFAAGVFVIASFLSFASGTSVGSIVTLAPVVLEMARQSHTPLGLPAAALLCGAMFGDNLSIISDTTIAATQSVGCEMRDKFRANFKLALPAALLAIALFVWAAPEASSVQSSTTSLPYNPLLIAPYLLVILLAVAGVNVFVTLFLGLVSAGVLGITMGSLDFMQFTKSSYEGFTSMSEIFFLSLLTGGLAALVDRAGGIRFILTGIQRLIGSERTALLGVGGLVSLTNLCMANNTISILISGKVSKEIGDNYALDPKDTASVLDIFACYVQGLVPYGAQILLLISLSSYTLGFSELFFQAYYLHLLLAITLLYILFKPAKKSPAHA</sequence>
<feature type="transmembrane region" description="Helical" evidence="9">
    <location>
        <begin position="35"/>
        <end position="54"/>
    </location>
</feature>
<feature type="transmembrane region" description="Helical" evidence="9">
    <location>
        <begin position="234"/>
        <end position="266"/>
    </location>
</feature>
<evidence type="ECO:0000256" key="9">
    <source>
        <dbReference type="SAM" id="Phobius"/>
    </source>
</evidence>
<protein>
    <submittedName>
        <fullName evidence="11">Na+/H+ antiporter NhaC family protein</fullName>
    </submittedName>
</protein>
<comment type="similarity">
    <text evidence="8">Belongs to the NhaC Na(+)/H(+) (TC 2.A.35) antiporter family.</text>
</comment>
<keyword evidence="2" id="KW-0813">Transport</keyword>
<dbReference type="EMBL" id="JADKYY010000001">
    <property type="protein sequence ID" value="MBF5026411.1"/>
    <property type="molecule type" value="Genomic_DNA"/>
</dbReference>
<name>A0A930YU55_9FLAO</name>
<keyword evidence="3" id="KW-0050">Antiport</keyword>
<feature type="transmembrane region" description="Helical" evidence="9">
    <location>
        <begin position="407"/>
        <end position="427"/>
    </location>
</feature>
<dbReference type="GO" id="GO:0015297">
    <property type="term" value="F:antiporter activity"/>
    <property type="evidence" value="ECO:0007669"/>
    <property type="project" value="UniProtKB-KW"/>
</dbReference>
<comment type="caution">
    <text evidence="11">The sequence shown here is derived from an EMBL/GenBank/DDBJ whole genome shotgun (WGS) entry which is preliminary data.</text>
</comment>
<dbReference type="InterPro" id="IPR052180">
    <property type="entry name" value="NhaC_Na-H+_Antiporter"/>
</dbReference>
<evidence type="ECO:0000259" key="10">
    <source>
        <dbReference type="Pfam" id="PF03553"/>
    </source>
</evidence>
<dbReference type="AlphaFoldDB" id="A0A930YU55"/>
<dbReference type="RefSeq" id="WP_194738337.1">
    <property type="nucleotide sequence ID" value="NZ_JADKYY010000001.1"/>
</dbReference>
<gene>
    <name evidence="11" type="ORF">IC612_01185</name>
</gene>
<feature type="transmembrane region" description="Helical" evidence="9">
    <location>
        <begin position="372"/>
        <end position="395"/>
    </location>
</feature>
<evidence type="ECO:0000313" key="12">
    <source>
        <dbReference type="Proteomes" id="UP000694480"/>
    </source>
</evidence>
<evidence type="ECO:0000256" key="3">
    <source>
        <dbReference type="ARBA" id="ARBA00022449"/>
    </source>
</evidence>
<feature type="domain" description="Na+/H+ antiporter NhaC-like C-terminal" evidence="10">
    <location>
        <begin position="11"/>
        <end position="212"/>
    </location>
</feature>
<organism evidence="11 12">
    <name type="scientific">Planobacterium oryzisoli</name>
    <dbReference type="NCBI Taxonomy" id="2771435"/>
    <lineage>
        <taxon>Bacteria</taxon>
        <taxon>Pseudomonadati</taxon>
        <taxon>Bacteroidota</taxon>
        <taxon>Flavobacteriia</taxon>
        <taxon>Flavobacteriales</taxon>
        <taxon>Weeksellaceae</taxon>
        <taxon>Chryseobacterium group</taxon>
        <taxon>Chryseobacterium</taxon>
    </lineage>
</organism>